<dbReference type="GO" id="GO:0016020">
    <property type="term" value="C:membrane"/>
    <property type="evidence" value="ECO:0007669"/>
    <property type="project" value="UniProtKB-SubCell"/>
</dbReference>
<evidence type="ECO:0000313" key="6">
    <source>
        <dbReference type="EMBL" id="KAF4458805.1"/>
    </source>
</evidence>
<evidence type="ECO:0000256" key="2">
    <source>
        <dbReference type="ARBA" id="ARBA00022692"/>
    </source>
</evidence>
<dbReference type="AlphaFoldDB" id="A0A8H4P4F8"/>
<comment type="subcellular location">
    <subcellularLocation>
        <location evidence="1">Membrane</location>
        <topology evidence="1">Multi-pass membrane protein</topology>
    </subcellularLocation>
</comment>
<comment type="caution">
    <text evidence="6">The sequence shown here is derived from an EMBL/GenBank/DDBJ whole genome shotgun (WGS) entry which is preliminary data.</text>
</comment>
<evidence type="ECO:0000256" key="3">
    <source>
        <dbReference type="ARBA" id="ARBA00022989"/>
    </source>
</evidence>
<dbReference type="Proteomes" id="UP000554235">
    <property type="component" value="Unassembled WGS sequence"/>
</dbReference>
<evidence type="ECO:0000256" key="5">
    <source>
        <dbReference type="SAM" id="Phobius"/>
    </source>
</evidence>
<protein>
    <submittedName>
        <fullName evidence="6">Rta1 domain</fullName>
    </submittedName>
</protein>
<evidence type="ECO:0000313" key="7">
    <source>
        <dbReference type="Proteomes" id="UP000554235"/>
    </source>
</evidence>
<keyword evidence="4 5" id="KW-0472">Membrane</keyword>
<dbReference type="EMBL" id="JAADYS010002343">
    <property type="protein sequence ID" value="KAF4458805.1"/>
    <property type="molecule type" value="Genomic_DNA"/>
</dbReference>
<dbReference type="Pfam" id="PF04479">
    <property type="entry name" value="RTA1"/>
    <property type="match status" value="1"/>
</dbReference>
<keyword evidence="2 5" id="KW-0812">Transmembrane</keyword>
<feature type="transmembrane region" description="Helical" evidence="5">
    <location>
        <begin position="123"/>
        <end position="141"/>
    </location>
</feature>
<keyword evidence="3 5" id="KW-1133">Transmembrane helix</keyword>
<organism evidence="6 7">
    <name type="scientific">Fusarium albosuccineum</name>
    <dbReference type="NCBI Taxonomy" id="1237068"/>
    <lineage>
        <taxon>Eukaryota</taxon>
        <taxon>Fungi</taxon>
        <taxon>Dikarya</taxon>
        <taxon>Ascomycota</taxon>
        <taxon>Pezizomycotina</taxon>
        <taxon>Sordariomycetes</taxon>
        <taxon>Hypocreomycetidae</taxon>
        <taxon>Hypocreales</taxon>
        <taxon>Nectriaceae</taxon>
        <taxon>Fusarium</taxon>
        <taxon>Fusarium decemcellulare species complex</taxon>
    </lineage>
</organism>
<feature type="transmembrane region" description="Helical" evidence="5">
    <location>
        <begin position="89"/>
        <end position="111"/>
    </location>
</feature>
<feature type="transmembrane region" description="Helical" evidence="5">
    <location>
        <begin position="242"/>
        <end position="260"/>
    </location>
</feature>
<reference evidence="6 7" key="1">
    <citation type="submission" date="2020-01" db="EMBL/GenBank/DDBJ databases">
        <title>Identification and distribution of gene clusters putatively required for synthesis of sphingolipid metabolism inhibitors in phylogenetically diverse species of the filamentous fungus Fusarium.</title>
        <authorList>
            <person name="Kim H.-S."/>
            <person name="Busman M."/>
            <person name="Brown D.W."/>
            <person name="Divon H."/>
            <person name="Uhlig S."/>
            <person name="Proctor R.H."/>
        </authorList>
    </citation>
    <scope>NUCLEOTIDE SEQUENCE [LARGE SCALE GENOMIC DNA]</scope>
    <source>
        <strain evidence="6 7">NRRL 20459</strain>
    </source>
</reference>
<feature type="transmembrane region" description="Helical" evidence="5">
    <location>
        <begin position="204"/>
        <end position="222"/>
    </location>
</feature>
<proteinExistence type="predicted"/>
<feature type="transmembrane region" description="Helical" evidence="5">
    <location>
        <begin position="161"/>
        <end position="183"/>
    </location>
</feature>
<keyword evidence="7" id="KW-1185">Reference proteome</keyword>
<dbReference type="PANTHER" id="PTHR31465">
    <property type="entry name" value="PROTEIN RTA1-RELATED"/>
    <property type="match status" value="1"/>
</dbReference>
<feature type="transmembrane region" description="Helical" evidence="5">
    <location>
        <begin position="48"/>
        <end position="69"/>
    </location>
</feature>
<gene>
    <name evidence="6" type="ORF">FALBO_14448</name>
</gene>
<feature type="transmembrane region" description="Helical" evidence="5">
    <location>
        <begin position="22"/>
        <end position="41"/>
    </location>
</feature>
<dbReference type="OrthoDB" id="3358017at2759"/>
<evidence type="ECO:0000256" key="4">
    <source>
        <dbReference type="ARBA" id="ARBA00023136"/>
    </source>
</evidence>
<dbReference type="PANTHER" id="PTHR31465:SF1">
    <property type="entry name" value="PROTEIN RTA1-RELATED"/>
    <property type="match status" value="1"/>
</dbReference>
<accession>A0A8H4P4F8</accession>
<evidence type="ECO:0000256" key="1">
    <source>
        <dbReference type="ARBA" id="ARBA00004141"/>
    </source>
</evidence>
<name>A0A8H4P4F8_9HYPO</name>
<dbReference type="InterPro" id="IPR007568">
    <property type="entry name" value="RTA1"/>
</dbReference>
<sequence>MAVCDPYWKETYWSLYKYKPSMPGAAIFCCLFGLSLILHALQMVRSRTWYLSALVIGAACETIGYASRINSATKDPGCWTLGPFVTQNILILIAPPFFAASIYMILGRIILLTEGEAYAVIKWRWLTKVFVTGDVISLLMQGSGGGTMATGEDLLKAGERIIIGGLFLQLAVFGFFVIVSAIFHYRMSRNPTHPACHPSIRWKNYLLTLYVTSALIWVRSVFRVIEYIQGNDGYLMSREAFLFAFDGVLMLIMLLWMNWFHPSKIGVLLRGDEPVKHGLELVTKAKSERTMTLIMGSNTSSQGPVASRPFA</sequence>